<comment type="caution">
    <text evidence="1">The sequence shown here is derived from an EMBL/GenBank/DDBJ whole genome shotgun (WGS) entry which is preliminary data.</text>
</comment>
<organism evidence="1 2">
    <name type="scientific">Paraphaeosphaeria minitans</name>
    <dbReference type="NCBI Taxonomy" id="565426"/>
    <lineage>
        <taxon>Eukaryota</taxon>
        <taxon>Fungi</taxon>
        <taxon>Dikarya</taxon>
        <taxon>Ascomycota</taxon>
        <taxon>Pezizomycotina</taxon>
        <taxon>Dothideomycetes</taxon>
        <taxon>Pleosporomycetidae</taxon>
        <taxon>Pleosporales</taxon>
        <taxon>Massarineae</taxon>
        <taxon>Didymosphaeriaceae</taxon>
        <taxon>Paraphaeosphaeria</taxon>
    </lineage>
</organism>
<dbReference type="Proteomes" id="UP000756921">
    <property type="component" value="Unassembled WGS sequence"/>
</dbReference>
<dbReference type="EMBL" id="WJXW01000010">
    <property type="protein sequence ID" value="KAF9732645.1"/>
    <property type="molecule type" value="Genomic_DNA"/>
</dbReference>
<dbReference type="OrthoDB" id="2910287at2759"/>
<keyword evidence="2" id="KW-1185">Reference proteome</keyword>
<reference evidence="1" key="1">
    <citation type="journal article" date="2020" name="Mol. Plant Microbe Interact.">
        <title>Genome Sequence of the Biocontrol Agent Coniothyrium minitans strain Conio (IMI 134523).</title>
        <authorList>
            <person name="Patel D."/>
            <person name="Shittu T.A."/>
            <person name="Baroncelli R."/>
            <person name="Muthumeenakshi S."/>
            <person name="Osborne T.H."/>
            <person name="Janganan T.K."/>
            <person name="Sreenivasaprasad S."/>
        </authorList>
    </citation>
    <scope>NUCLEOTIDE SEQUENCE</scope>
    <source>
        <strain evidence="1">Conio</strain>
    </source>
</reference>
<gene>
    <name evidence="1" type="ORF">PMIN01_09503</name>
</gene>
<accession>A0A9P6GCS5</accession>
<proteinExistence type="predicted"/>
<evidence type="ECO:0000313" key="1">
    <source>
        <dbReference type="EMBL" id="KAF9732645.1"/>
    </source>
</evidence>
<protein>
    <submittedName>
        <fullName evidence="1">Uncharacterized protein</fullName>
    </submittedName>
</protein>
<name>A0A9P6GCS5_9PLEO</name>
<dbReference type="AlphaFoldDB" id="A0A9P6GCS5"/>
<sequence>MGIPGGVYICTNTSTCTWHPPSTTSQCIAFDTSAAGPPTLIGPDAGGSCFLYASLECTPDSLLAIPRDVAGAGQMKETKGGVVCPGIGGGMVPGGVTGMRCFALGVGEEEPVKESGDVARKGEGVEERVGDERPVAIPGIHGGTEFGQDGMIETSMQRV</sequence>
<evidence type="ECO:0000313" key="2">
    <source>
        <dbReference type="Proteomes" id="UP000756921"/>
    </source>
</evidence>